<dbReference type="InterPro" id="IPR051454">
    <property type="entry name" value="RNA/ubiquinone_mod_enzymes"/>
</dbReference>
<gene>
    <name evidence="1" type="ORF">CYJ57_00210</name>
</gene>
<dbReference type="EMBL" id="PKHE01000001">
    <property type="protein sequence ID" value="PKY90633.1"/>
    <property type="molecule type" value="Genomic_DNA"/>
</dbReference>
<evidence type="ECO:0000313" key="1">
    <source>
        <dbReference type="EMBL" id="PKY90633.1"/>
    </source>
</evidence>
<dbReference type="RefSeq" id="WP_101953613.1">
    <property type="nucleotide sequence ID" value="NZ_PKHE01000001.1"/>
</dbReference>
<accession>A0A2I1K4R2</accession>
<dbReference type="AlphaFoldDB" id="A0A2I1K4R2"/>
<comment type="caution">
    <text evidence="1">The sequence shown here is derived from an EMBL/GenBank/DDBJ whole genome shotgun (WGS) entry which is preliminary data.</text>
</comment>
<dbReference type="OrthoDB" id="9807498at2"/>
<proteinExistence type="predicted"/>
<dbReference type="PANTHER" id="PTHR30217">
    <property type="entry name" value="PEPTIDASE U32 FAMILY"/>
    <property type="match status" value="1"/>
</dbReference>
<evidence type="ECO:0008006" key="3">
    <source>
        <dbReference type="Google" id="ProtNLM"/>
    </source>
</evidence>
<name>A0A2I1K4R2_9LACT</name>
<protein>
    <recommendedName>
        <fullName evidence="3">U32 family peptidase</fullName>
    </recommendedName>
</protein>
<evidence type="ECO:0000313" key="2">
    <source>
        <dbReference type="Proteomes" id="UP000234384"/>
    </source>
</evidence>
<dbReference type="PANTHER" id="PTHR30217:SF12">
    <property type="entry name" value="U32 FAMILY PEPTIDASE"/>
    <property type="match status" value="1"/>
</dbReference>
<sequence>MIKVLATAESLEQGRELVDLGVDQLLIGEAVFGLRIPGHFSEEAMAEMIDYAHQHNVEVIVAANAILHNDKIEQARPFLRRIKALGADKLLVGDTGLIQILKEPDCSMPYIYDAATLVASAGQVNFWSRYGAVASFVAREVPYYELVEMAKEAVIPLYYQVYGATCIHHSRRQLLENYFNYIQAEPSRFEDRHLALSTPNNPDSHYAIFEDSHGTHIFADNDLDLLPYLNDLVECGVNHWFLDGILCPKEHYNRIISVYLEAKRRIESNQWNEEVMQALDEQLHQFQPAYRDLDTGFFLHEPGTVK</sequence>
<dbReference type="Pfam" id="PF01136">
    <property type="entry name" value="Peptidase_U32"/>
    <property type="match status" value="1"/>
</dbReference>
<dbReference type="Proteomes" id="UP000234384">
    <property type="component" value="Unassembled WGS sequence"/>
</dbReference>
<organism evidence="1 2">
    <name type="scientific">Falseniella ignava</name>
    <dbReference type="NCBI Taxonomy" id="137730"/>
    <lineage>
        <taxon>Bacteria</taxon>
        <taxon>Bacillati</taxon>
        <taxon>Bacillota</taxon>
        <taxon>Bacilli</taxon>
        <taxon>Lactobacillales</taxon>
        <taxon>Aerococcaceae</taxon>
        <taxon>Falseniella</taxon>
    </lineage>
</organism>
<reference evidence="1 2" key="1">
    <citation type="submission" date="2017-12" db="EMBL/GenBank/DDBJ databases">
        <title>Phylogenetic diversity of female urinary microbiome.</title>
        <authorList>
            <person name="Thomas-White K."/>
            <person name="Wolfe A.J."/>
        </authorList>
    </citation>
    <scope>NUCLEOTIDE SEQUENCE [LARGE SCALE GENOMIC DNA]</scope>
    <source>
        <strain evidence="1 2">UMB0898</strain>
    </source>
</reference>
<dbReference type="InterPro" id="IPR001539">
    <property type="entry name" value="Peptidase_U32"/>
</dbReference>